<protein>
    <submittedName>
        <fullName evidence="1">Uncharacterized protein</fullName>
    </submittedName>
</protein>
<keyword evidence="2" id="KW-1185">Reference proteome</keyword>
<comment type="caution">
    <text evidence="1">The sequence shown here is derived from an EMBL/GenBank/DDBJ whole genome shotgun (WGS) entry which is preliminary data.</text>
</comment>
<dbReference type="EMBL" id="CAMPGE010004493">
    <property type="protein sequence ID" value="CAI2363342.1"/>
    <property type="molecule type" value="Genomic_DNA"/>
</dbReference>
<dbReference type="PANTHER" id="PTHR35868">
    <property type="entry name" value="DUF2804 DOMAIN-CONTAINING PROTEIN-RELATED"/>
    <property type="match status" value="1"/>
</dbReference>
<proteinExistence type="predicted"/>
<gene>
    <name evidence="1" type="ORF">ECRASSUSDP1_LOCUS4675</name>
</gene>
<reference evidence="1" key="1">
    <citation type="submission" date="2023-07" db="EMBL/GenBank/DDBJ databases">
        <authorList>
            <consortium name="AG Swart"/>
            <person name="Singh M."/>
            <person name="Singh A."/>
            <person name="Seah K."/>
            <person name="Emmerich C."/>
        </authorList>
    </citation>
    <scope>NUCLEOTIDE SEQUENCE</scope>
    <source>
        <strain evidence="1">DP1</strain>
    </source>
</reference>
<dbReference type="PANTHER" id="PTHR35868:SF3">
    <property type="entry name" value="DUF2804 DOMAIN-CONTAINING PROTEIN"/>
    <property type="match status" value="1"/>
</dbReference>
<dbReference type="AlphaFoldDB" id="A0AAD1U6L0"/>
<name>A0AAD1U6L0_EUPCR</name>
<dbReference type="Pfam" id="PF10974">
    <property type="entry name" value="DUF2804"/>
    <property type="match status" value="1"/>
</dbReference>
<evidence type="ECO:0000313" key="1">
    <source>
        <dbReference type="EMBL" id="CAI2363342.1"/>
    </source>
</evidence>
<evidence type="ECO:0000313" key="2">
    <source>
        <dbReference type="Proteomes" id="UP001295684"/>
    </source>
</evidence>
<organism evidence="1 2">
    <name type="scientific">Euplotes crassus</name>
    <dbReference type="NCBI Taxonomy" id="5936"/>
    <lineage>
        <taxon>Eukaryota</taxon>
        <taxon>Sar</taxon>
        <taxon>Alveolata</taxon>
        <taxon>Ciliophora</taxon>
        <taxon>Intramacronucleata</taxon>
        <taxon>Spirotrichea</taxon>
        <taxon>Hypotrichia</taxon>
        <taxon>Euplotida</taxon>
        <taxon>Euplotidae</taxon>
        <taxon>Moneuplotes</taxon>
    </lineage>
</organism>
<dbReference type="Proteomes" id="UP001295684">
    <property type="component" value="Unassembled WGS sequence"/>
</dbReference>
<dbReference type="InterPro" id="IPR021243">
    <property type="entry name" value="DUF2804"/>
</dbReference>
<accession>A0AAD1U6L0</accession>
<sequence>MLFYITKLPYLPIKTDYSKILPELNSTDALELIDPKTGYLRQQGWGKYPNKWLYNPSMSKAWTWSKQFWNYYYIATDDYLVTMSHADIGMIRVSHINIRNIKNYTAEPFREIVVEDVNKIFVEIDTEKNGQGIYSTVTNEKLNMTFYKRPENNEGRIDISAKALLPTGEGSSGSHSDHGSSDIETEIKGSFRTSFAEYEGIATVSEVPDAFQNCDSLCSTKHVYTHKIQQKFIGNLTLNGKTILDCNETNNCLGLSDSGRGHFPSFAGISSIRWGWTSTIFKTDKHQIMIDLKYSDDNPNSSFDSVFVNGTMYKIDPMVKKQVDQDHWKWTKAENSNRYPNSLRLEFKREHHSFTEFNYYPGFLKHFIPFKVDFYCKFGYYSGELKIGQEQTIKFKNKFGFFEEFYSLG</sequence>